<evidence type="ECO:0000313" key="1">
    <source>
        <dbReference type="EMBL" id="KAK2033700.1"/>
    </source>
</evidence>
<sequence>MECILRTRDGFRRFVPAQYQLPCSSASSSSPGSTLAHFRTGGLAASWSPCCRRTLFFVAYPGLGTALRPVSRHCYETRGVLSIGSCKGAGIGMPSRTIPSAINSQAGSQRRMSSVNSCILFIIHGTNSVGQYFQARTFIGFPVPSFFSLFVFSPPLLLARPPCSQSF</sequence>
<dbReference type="AlphaFoldDB" id="A0AAD9HR48"/>
<gene>
    <name evidence="1" type="ORF">LX32DRAFT_60236</name>
</gene>
<proteinExistence type="predicted"/>
<comment type="caution">
    <text evidence="1">The sequence shown here is derived from an EMBL/GenBank/DDBJ whole genome shotgun (WGS) entry which is preliminary data.</text>
</comment>
<reference evidence="1" key="1">
    <citation type="submission" date="2021-06" db="EMBL/GenBank/DDBJ databases">
        <title>Comparative genomics, transcriptomics and evolutionary studies reveal genomic signatures of adaptation to plant cell wall in hemibiotrophic fungi.</title>
        <authorList>
            <consortium name="DOE Joint Genome Institute"/>
            <person name="Baroncelli R."/>
            <person name="Diaz J.F."/>
            <person name="Benocci T."/>
            <person name="Peng M."/>
            <person name="Battaglia E."/>
            <person name="Haridas S."/>
            <person name="Andreopoulos W."/>
            <person name="Labutti K."/>
            <person name="Pangilinan J."/>
            <person name="Floch G.L."/>
            <person name="Makela M.R."/>
            <person name="Henrissat B."/>
            <person name="Grigoriev I.V."/>
            <person name="Crouch J.A."/>
            <person name="De Vries R.P."/>
            <person name="Sukno S.A."/>
            <person name="Thon M.R."/>
        </authorList>
    </citation>
    <scope>NUCLEOTIDE SEQUENCE</scope>
    <source>
        <strain evidence="1">MAFF235873</strain>
    </source>
</reference>
<evidence type="ECO:0000313" key="2">
    <source>
        <dbReference type="Proteomes" id="UP001232148"/>
    </source>
</evidence>
<keyword evidence="2" id="KW-1185">Reference proteome</keyword>
<protein>
    <submittedName>
        <fullName evidence="1">Uncharacterized protein</fullName>
    </submittedName>
</protein>
<dbReference type="Proteomes" id="UP001232148">
    <property type="component" value="Unassembled WGS sequence"/>
</dbReference>
<name>A0AAD9HR48_9PEZI</name>
<organism evidence="1 2">
    <name type="scientific">Colletotrichum zoysiae</name>
    <dbReference type="NCBI Taxonomy" id="1216348"/>
    <lineage>
        <taxon>Eukaryota</taxon>
        <taxon>Fungi</taxon>
        <taxon>Dikarya</taxon>
        <taxon>Ascomycota</taxon>
        <taxon>Pezizomycotina</taxon>
        <taxon>Sordariomycetes</taxon>
        <taxon>Hypocreomycetidae</taxon>
        <taxon>Glomerellales</taxon>
        <taxon>Glomerellaceae</taxon>
        <taxon>Colletotrichum</taxon>
        <taxon>Colletotrichum graminicola species complex</taxon>
    </lineage>
</organism>
<dbReference type="EMBL" id="MU842820">
    <property type="protein sequence ID" value="KAK2033700.1"/>
    <property type="molecule type" value="Genomic_DNA"/>
</dbReference>
<accession>A0AAD9HR48</accession>